<dbReference type="Proteomes" id="UP001470230">
    <property type="component" value="Unassembled WGS sequence"/>
</dbReference>
<proteinExistence type="predicted"/>
<reference evidence="1 2" key="1">
    <citation type="submission" date="2024-04" db="EMBL/GenBank/DDBJ databases">
        <title>Tritrichomonas musculus Genome.</title>
        <authorList>
            <person name="Alves-Ferreira E."/>
            <person name="Grigg M."/>
            <person name="Lorenzi H."/>
            <person name="Galac M."/>
        </authorList>
    </citation>
    <scope>NUCLEOTIDE SEQUENCE [LARGE SCALE GENOMIC DNA]</scope>
    <source>
        <strain evidence="1 2">EAF2021</strain>
    </source>
</reference>
<comment type="caution">
    <text evidence="1">The sequence shown here is derived from an EMBL/GenBank/DDBJ whole genome shotgun (WGS) entry which is preliminary data.</text>
</comment>
<sequence>MTNPFDFEEFKTYIEGPEQESQCTVNVPKYVSLTLQSFLTEILQRIKLNTPDITPQNIIDLIKNTPEYSFLLPSVDKIST</sequence>
<dbReference type="EMBL" id="JAPFFF010000007">
    <property type="protein sequence ID" value="KAK8885594.1"/>
    <property type="molecule type" value="Genomic_DNA"/>
</dbReference>
<organism evidence="1 2">
    <name type="scientific">Tritrichomonas musculus</name>
    <dbReference type="NCBI Taxonomy" id="1915356"/>
    <lineage>
        <taxon>Eukaryota</taxon>
        <taxon>Metamonada</taxon>
        <taxon>Parabasalia</taxon>
        <taxon>Tritrichomonadida</taxon>
        <taxon>Tritrichomonadidae</taxon>
        <taxon>Tritrichomonas</taxon>
    </lineage>
</organism>
<name>A0ABR2K3G7_9EUKA</name>
<evidence type="ECO:0000313" key="2">
    <source>
        <dbReference type="Proteomes" id="UP001470230"/>
    </source>
</evidence>
<protein>
    <submittedName>
        <fullName evidence="1">Uncharacterized protein</fullName>
    </submittedName>
</protein>
<accession>A0ABR2K3G7</accession>
<evidence type="ECO:0000313" key="1">
    <source>
        <dbReference type="EMBL" id="KAK8885594.1"/>
    </source>
</evidence>
<gene>
    <name evidence="1" type="ORF">M9Y10_041044</name>
</gene>
<keyword evidence="2" id="KW-1185">Reference proteome</keyword>